<accession>A0A9D4KND0</accession>
<dbReference type="EMBL" id="JAIWYP010000004">
    <property type="protein sequence ID" value="KAH3842811.1"/>
    <property type="molecule type" value="Genomic_DNA"/>
</dbReference>
<keyword evidence="3" id="KW-1185">Reference proteome</keyword>
<name>A0A9D4KND0_DREPO</name>
<sequence>MLILQSLQPAAGAVELGAGDADLAFALMLLPSMGVFCCLAFLNHPSKSAPISGNFAARAFFLLAHDRRSGISPECRPFS</sequence>
<keyword evidence="1" id="KW-1133">Transmembrane helix</keyword>
<organism evidence="2 3">
    <name type="scientific">Dreissena polymorpha</name>
    <name type="common">Zebra mussel</name>
    <name type="synonym">Mytilus polymorpha</name>
    <dbReference type="NCBI Taxonomy" id="45954"/>
    <lineage>
        <taxon>Eukaryota</taxon>
        <taxon>Metazoa</taxon>
        <taxon>Spiralia</taxon>
        <taxon>Lophotrochozoa</taxon>
        <taxon>Mollusca</taxon>
        <taxon>Bivalvia</taxon>
        <taxon>Autobranchia</taxon>
        <taxon>Heteroconchia</taxon>
        <taxon>Euheterodonta</taxon>
        <taxon>Imparidentia</taxon>
        <taxon>Neoheterodontei</taxon>
        <taxon>Myida</taxon>
        <taxon>Dreissenoidea</taxon>
        <taxon>Dreissenidae</taxon>
        <taxon>Dreissena</taxon>
    </lineage>
</organism>
<proteinExistence type="predicted"/>
<dbReference type="Proteomes" id="UP000828390">
    <property type="component" value="Unassembled WGS sequence"/>
</dbReference>
<protein>
    <submittedName>
        <fullName evidence="2">Uncharacterized protein</fullName>
    </submittedName>
</protein>
<evidence type="ECO:0000313" key="2">
    <source>
        <dbReference type="EMBL" id="KAH3842811.1"/>
    </source>
</evidence>
<reference evidence="2" key="2">
    <citation type="submission" date="2020-11" db="EMBL/GenBank/DDBJ databases">
        <authorList>
            <person name="McCartney M.A."/>
            <person name="Auch B."/>
            <person name="Kono T."/>
            <person name="Mallez S."/>
            <person name="Becker A."/>
            <person name="Gohl D.M."/>
            <person name="Silverstein K.A.T."/>
            <person name="Koren S."/>
            <person name="Bechman K.B."/>
            <person name="Herman A."/>
            <person name="Abrahante J.E."/>
            <person name="Garbe J."/>
        </authorList>
    </citation>
    <scope>NUCLEOTIDE SEQUENCE</scope>
    <source>
        <strain evidence="2">Duluth1</strain>
        <tissue evidence="2">Whole animal</tissue>
    </source>
</reference>
<gene>
    <name evidence="2" type="ORF">DPMN_116315</name>
</gene>
<evidence type="ECO:0000313" key="3">
    <source>
        <dbReference type="Proteomes" id="UP000828390"/>
    </source>
</evidence>
<comment type="caution">
    <text evidence="2">The sequence shown here is derived from an EMBL/GenBank/DDBJ whole genome shotgun (WGS) entry which is preliminary data.</text>
</comment>
<evidence type="ECO:0000256" key="1">
    <source>
        <dbReference type="SAM" id="Phobius"/>
    </source>
</evidence>
<keyword evidence="1" id="KW-0472">Membrane</keyword>
<keyword evidence="1" id="KW-0812">Transmembrane</keyword>
<dbReference type="AlphaFoldDB" id="A0A9D4KND0"/>
<reference evidence="2" key="1">
    <citation type="journal article" date="2019" name="bioRxiv">
        <title>The Genome of the Zebra Mussel, Dreissena polymorpha: A Resource for Invasive Species Research.</title>
        <authorList>
            <person name="McCartney M.A."/>
            <person name="Auch B."/>
            <person name="Kono T."/>
            <person name="Mallez S."/>
            <person name="Zhang Y."/>
            <person name="Obille A."/>
            <person name="Becker A."/>
            <person name="Abrahante J.E."/>
            <person name="Garbe J."/>
            <person name="Badalamenti J.P."/>
            <person name="Herman A."/>
            <person name="Mangelson H."/>
            <person name="Liachko I."/>
            <person name="Sullivan S."/>
            <person name="Sone E.D."/>
            <person name="Koren S."/>
            <person name="Silverstein K.A.T."/>
            <person name="Beckman K.B."/>
            <person name="Gohl D.M."/>
        </authorList>
    </citation>
    <scope>NUCLEOTIDE SEQUENCE</scope>
    <source>
        <strain evidence="2">Duluth1</strain>
        <tissue evidence="2">Whole animal</tissue>
    </source>
</reference>
<feature type="transmembrane region" description="Helical" evidence="1">
    <location>
        <begin position="23"/>
        <end position="42"/>
    </location>
</feature>